<feature type="region of interest" description="Disordered" evidence="1">
    <location>
        <begin position="203"/>
        <end position="234"/>
    </location>
</feature>
<evidence type="ECO:0000313" key="3">
    <source>
        <dbReference type="Proteomes" id="UP000247498"/>
    </source>
</evidence>
<organism evidence="2 3">
    <name type="scientific">Raphidocelis subcapitata</name>
    <dbReference type="NCBI Taxonomy" id="307507"/>
    <lineage>
        <taxon>Eukaryota</taxon>
        <taxon>Viridiplantae</taxon>
        <taxon>Chlorophyta</taxon>
        <taxon>core chlorophytes</taxon>
        <taxon>Chlorophyceae</taxon>
        <taxon>CS clade</taxon>
        <taxon>Sphaeropleales</taxon>
        <taxon>Selenastraceae</taxon>
        <taxon>Raphidocelis</taxon>
    </lineage>
</organism>
<dbReference type="AlphaFoldDB" id="A0A2V0P4R6"/>
<accession>A0A2V0P4R6</accession>
<gene>
    <name evidence="2" type="ORF">Rsub_05472</name>
</gene>
<feature type="compositionally biased region" description="Low complexity" evidence="1">
    <location>
        <begin position="205"/>
        <end position="218"/>
    </location>
</feature>
<feature type="compositionally biased region" description="Low complexity" evidence="1">
    <location>
        <begin position="594"/>
        <end position="605"/>
    </location>
</feature>
<feature type="compositionally biased region" description="Low complexity" evidence="1">
    <location>
        <begin position="1"/>
        <end position="13"/>
    </location>
</feature>
<protein>
    <submittedName>
        <fullName evidence="2">Uncharacterized protein</fullName>
    </submittedName>
</protein>
<feature type="compositionally biased region" description="Gly residues" evidence="1">
    <location>
        <begin position="60"/>
        <end position="90"/>
    </location>
</feature>
<dbReference type="EMBL" id="BDRX01000035">
    <property type="protein sequence ID" value="GBF92853.1"/>
    <property type="molecule type" value="Genomic_DNA"/>
</dbReference>
<evidence type="ECO:0000256" key="1">
    <source>
        <dbReference type="SAM" id="MobiDB-lite"/>
    </source>
</evidence>
<proteinExistence type="predicted"/>
<dbReference type="Proteomes" id="UP000247498">
    <property type="component" value="Unassembled WGS sequence"/>
</dbReference>
<feature type="region of interest" description="Disordered" evidence="1">
    <location>
        <begin position="167"/>
        <end position="186"/>
    </location>
</feature>
<dbReference type="STRING" id="307507.A0A2V0P4R6"/>
<comment type="caution">
    <text evidence="2">The sequence shown here is derived from an EMBL/GenBank/DDBJ whole genome shotgun (WGS) entry which is preliminary data.</text>
</comment>
<feature type="compositionally biased region" description="Low complexity" evidence="1">
    <location>
        <begin position="31"/>
        <end position="41"/>
    </location>
</feature>
<sequence>MGARELAPAAAPGPGSGPPGAGAAAPPPPEAAAATPPAAAHGGEGGPRRRWSASGSSGDAAGGGGGGGAGWSGASGGEPGPGPGGGGGGWSAAAAAAAAAVAALGTELAAAAAAAAAARALRRGARTWPAGRQLPPGWRPDRLHALLLCALLLLAAAQLTGLGGGLRAALPSSPSPSRRGGAGGAALPSAAAAAGRLLRGGGGAPSPWAAGGSAAPRPGGSGADGGDPASEQPPLTQQLATYLPDSGATTLVIYVYAPSDPEAHANLEFFVSEAIVAGNEALARGAEGAGVDYLLLLQHDARVPAGGGALPALPANARYVWHENRCYDYGTIGWLMEQEQMREMLARRRYRHFVFLNSSVRGPFLPAYLRTAFHWADLFVGMLGGPIKLAGSTINCEGAGEASPAGGAPWVPHVQSYAAATDADGLSRLLAASPAFRCHAGRLEAIASAEIGMSQAVLTAGFDLDSFQLKFSSAIPWRHLDAWGCNGKRNPTTGATAYDGGYVEPLEAMFFKGAQGREPWVAQARAYERWRREERSGGDGAGRDVSGNAAYSSAETMAQRYLWRVLAALHGVGNGSPDLVSGGGGGSGGGSGTDGADAGAASSGPPDVPALGGGPDAGANGGASVAGGTGAASGVGGGATVNAPPSAARLVVDPPDDGRGLPPDLAELYAAYVGQFL</sequence>
<feature type="region of interest" description="Disordered" evidence="1">
    <location>
        <begin position="579"/>
        <end position="659"/>
    </location>
</feature>
<dbReference type="OrthoDB" id="526941at2759"/>
<name>A0A2V0P4R6_9CHLO</name>
<feature type="compositionally biased region" description="Gly residues" evidence="1">
    <location>
        <begin position="581"/>
        <end position="593"/>
    </location>
</feature>
<dbReference type="InParanoid" id="A0A2V0P4R6"/>
<keyword evidence="3" id="KW-1185">Reference proteome</keyword>
<feature type="region of interest" description="Disordered" evidence="1">
    <location>
        <begin position="1"/>
        <end position="91"/>
    </location>
</feature>
<evidence type="ECO:0000313" key="2">
    <source>
        <dbReference type="EMBL" id="GBF92853.1"/>
    </source>
</evidence>
<reference evidence="2 3" key="1">
    <citation type="journal article" date="2018" name="Sci. Rep.">
        <title>Raphidocelis subcapitata (=Pseudokirchneriella subcapitata) provides an insight into genome evolution and environmental adaptations in the Sphaeropleales.</title>
        <authorList>
            <person name="Suzuki S."/>
            <person name="Yamaguchi H."/>
            <person name="Nakajima N."/>
            <person name="Kawachi M."/>
        </authorList>
    </citation>
    <scope>NUCLEOTIDE SEQUENCE [LARGE SCALE GENOMIC DNA]</scope>
    <source>
        <strain evidence="2 3">NIES-35</strain>
    </source>
</reference>
<feature type="compositionally biased region" description="Gly residues" evidence="1">
    <location>
        <begin position="611"/>
        <end position="639"/>
    </location>
</feature>